<organism evidence="2 3">
    <name type="scientific">Tanacetum coccineum</name>
    <dbReference type="NCBI Taxonomy" id="301880"/>
    <lineage>
        <taxon>Eukaryota</taxon>
        <taxon>Viridiplantae</taxon>
        <taxon>Streptophyta</taxon>
        <taxon>Embryophyta</taxon>
        <taxon>Tracheophyta</taxon>
        <taxon>Spermatophyta</taxon>
        <taxon>Magnoliopsida</taxon>
        <taxon>eudicotyledons</taxon>
        <taxon>Gunneridae</taxon>
        <taxon>Pentapetalae</taxon>
        <taxon>asterids</taxon>
        <taxon>campanulids</taxon>
        <taxon>Asterales</taxon>
        <taxon>Asteraceae</taxon>
        <taxon>Asteroideae</taxon>
        <taxon>Anthemideae</taxon>
        <taxon>Anthemidinae</taxon>
        <taxon>Tanacetum</taxon>
    </lineage>
</organism>
<name>A0ABQ5AKI9_9ASTR</name>
<feature type="transmembrane region" description="Helical" evidence="1">
    <location>
        <begin position="75"/>
        <end position="93"/>
    </location>
</feature>
<protein>
    <submittedName>
        <fullName evidence="2">Uncharacterized protein</fullName>
    </submittedName>
</protein>
<accession>A0ABQ5AKI9</accession>
<keyword evidence="1" id="KW-0472">Membrane</keyword>
<feature type="transmembrane region" description="Helical" evidence="1">
    <location>
        <begin position="23"/>
        <end position="48"/>
    </location>
</feature>
<dbReference type="Proteomes" id="UP001151760">
    <property type="component" value="Unassembled WGS sequence"/>
</dbReference>
<evidence type="ECO:0000313" key="3">
    <source>
        <dbReference type="Proteomes" id="UP001151760"/>
    </source>
</evidence>
<keyword evidence="1" id="KW-1133">Transmembrane helix</keyword>
<reference evidence="2" key="2">
    <citation type="submission" date="2022-01" db="EMBL/GenBank/DDBJ databases">
        <authorList>
            <person name="Yamashiro T."/>
            <person name="Shiraishi A."/>
            <person name="Satake H."/>
            <person name="Nakayama K."/>
        </authorList>
    </citation>
    <scope>NUCLEOTIDE SEQUENCE</scope>
</reference>
<keyword evidence="3" id="KW-1185">Reference proteome</keyword>
<gene>
    <name evidence="2" type="ORF">Tco_0823191</name>
</gene>
<comment type="caution">
    <text evidence="2">The sequence shown here is derived from an EMBL/GenBank/DDBJ whole genome shotgun (WGS) entry which is preliminary data.</text>
</comment>
<proteinExistence type="predicted"/>
<dbReference type="EMBL" id="BQNB010012316">
    <property type="protein sequence ID" value="GJT02022.1"/>
    <property type="molecule type" value="Genomic_DNA"/>
</dbReference>
<sequence>MVCSGNDGCSCAALVRCVYWLNLLVICSWFMLVGFVVPTGSVSVYAVMSPDLGFNRGRMCNKSGKEPYWKILRRYVILQLALEFGIVTELVLLKTPYERRPCTGKRTQGPFSWGPAVGGEGVCTRLTLPNVEISWPLLGESVKELRMTEVYRSKNQSYRAKKLIGGSELRYSWIISCVCGKPSAIEDTRESKGQTWPKSIVGSAEYL</sequence>
<evidence type="ECO:0000313" key="2">
    <source>
        <dbReference type="EMBL" id="GJT02022.1"/>
    </source>
</evidence>
<keyword evidence="1" id="KW-0812">Transmembrane</keyword>
<evidence type="ECO:0000256" key="1">
    <source>
        <dbReference type="SAM" id="Phobius"/>
    </source>
</evidence>
<reference evidence="2" key="1">
    <citation type="journal article" date="2022" name="Int. J. Mol. Sci.">
        <title>Draft Genome of Tanacetum Coccineum: Genomic Comparison of Closely Related Tanacetum-Family Plants.</title>
        <authorList>
            <person name="Yamashiro T."/>
            <person name="Shiraishi A."/>
            <person name="Nakayama K."/>
            <person name="Satake H."/>
        </authorList>
    </citation>
    <scope>NUCLEOTIDE SEQUENCE</scope>
</reference>